<sequence length="165" mass="19254">MLAAIGYTNVSIIFYICHHSVFFAKINIHLQWKKNSEETINIVVLCDGTSNWPTIETNVYKLHTLLLSYYEAYKTRVRCVAGMIRNCGRLRYNNKELINRAYELYHNKNPNHDPNARESKSFRNSFSHPLESTGIKFLGLKSEECKKNEKCKNSEKCVCKKLEEI</sequence>
<reference evidence="2 3" key="1">
    <citation type="submission" date="2018-08" db="EMBL/GenBank/DDBJ databases">
        <title>Genome and evolution of the arbuscular mycorrhizal fungus Diversispora epigaea (formerly Glomus versiforme) and its bacterial endosymbionts.</title>
        <authorList>
            <person name="Sun X."/>
            <person name="Fei Z."/>
            <person name="Harrison M."/>
        </authorList>
    </citation>
    <scope>NUCLEOTIDE SEQUENCE [LARGE SCALE GENOMIC DNA]</scope>
    <source>
        <strain evidence="2 3">IT104</strain>
    </source>
</reference>
<dbReference type="InterPro" id="IPR018712">
    <property type="entry name" value="Tle1-like_cat"/>
</dbReference>
<dbReference type="Proteomes" id="UP000266861">
    <property type="component" value="Unassembled WGS sequence"/>
</dbReference>
<comment type="caution">
    <text evidence="2">The sequence shown here is derived from an EMBL/GenBank/DDBJ whole genome shotgun (WGS) entry which is preliminary data.</text>
</comment>
<dbReference type="PANTHER" id="PTHR33840">
    <property type="match status" value="1"/>
</dbReference>
<dbReference type="STRING" id="1348612.A0A397FZL8"/>
<organism evidence="2 3">
    <name type="scientific">Diversispora epigaea</name>
    <dbReference type="NCBI Taxonomy" id="1348612"/>
    <lineage>
        <taxon>Eukaryota</taxon>
        <taxon>Fungi</taxon>
        <taxon>Fungi incertae sedis</taxon>
        <taxon>Mucoromycota</taxon>
        <taxon>Glomeromycotina</taxon>
        <taxon>Glomeromycetes</taxon>
        <taxon>Diversisporales</taxon>
        <taxon>Diversisporaceae</taxon>
        <taxon>Diversispora</taxon>
    </lineage>
</organism>
<proteinExistence type="predicted"/>
<name>A0A397FZL8_9GLOM</name>
<dbReference type="OrthoDB" id="59699at2759"/>
<evidence type="ECO:0000259" key="1">
    <source>
        <dbReference type="Pfam" id="PF09994"/>
    </source>
</evidence>
<keyword evidence="3" id="KW-1185">Reference proteome</keyword>
<dbReference type="Pfam" id="PF09994">
    <property type="entry name" value="T6SS_Tle1-like_cat"/>
    <property type="match status" value="1"/>
</dbReference>
<evidence type="ECO:0000313" key="2">
    <source>
        <dbReference type="EMBL" id="RHZ43249.1"/>
    </source>
</evidence>
<feature type="domain" description="T6SS Phospholipase effector Tle1-like catalytic" evidence="1">
    <location>
        <begin position="77"/>
        <end position="141"/>
    </location>
</feature>
<dbReference type="EMBL" id="PQFF01000728">
    <property type="protein sequence ID" value="RHZ43249.1"/>
    <property type="molecule type" value="Genomic_DNA"/>
</dbReference>
<gene>
    <name evidence="2" type="ORF">Glove_816420g6</name>
</gene>
<evidence type="ECO:0000313" key="3">
    <source>
        <dbReference type="Proteomes" id="UP000266861"/>
    </source>
</evidence>
<dbReference type="PANTHER" id="PTHR33840:SF1">
    <property type="entry name" value="TLE1 PHOSPHOLIPASE DOMAIN-CONTAINING PROTEIN"/>
    <property type="match status" value="1"/>
</dbReference>
<dbReference type="AlphaFoldDB" id="A0A397FZL8"/>
<protein>
    <recommendedName>
        <fullName evidence="1">T6SS Phospholipase effector Tle1-like catalytic domain-containing protein</fullName>
    </recommendedName>
</protein>
<accession>A0A397FZL8</accession>